<dbReference type="AlphaFoldDB" id="A0A850E278"/>
<comment type="caution">
    <text evidence="2">The sequence shown here is derived from an EMBL/GenBank/DDBJ whole genome shotgun (WGS) entry which is preliminary data.</text>
</comment>
<dbReference type="Proteomes" id="UP000539146">
    <property type="component" value="Unassembled WGS sequence"/>
</dbReference>
<dbReference type="RefSeq" id="WP_174777335.1">
    <property type="nucleotide sequence ID" value="NZ_BAAAWP010000001.1"/>
</dbReference>
<name>A0A850E278_9MICO</name>
<gene>
    <name evidence="2" type="ORF">HP467_16710</name>
</gene>
<feature type="transmembrane region" description="Helical" evidence="1">
    <location>
        <begin position="21"/>
        <end position="45"/>
    </location>
</feature>
<keyword evidence="1" id="KW-1133">Transmembrane helix</keyword>
<dbReference type="Pfam" id="PF07963">
    <property type="entry name" value="N_methyl"/>
    <property type="match status" value="1"/>
</dbReference>
<accession>A0A850E278</accession>
<evidence type="ECO:0000313" key="3">
    <source>
        <dbReference type="Proteomes" id="UP000539146"/>
    </source>
</evidence>
<organism evidence="2 3">
    <name type="scientific">Curtobacterium citreum</name>
    <dbReference type="NCBI Taxonomy" id="2036"/>
    <lineage>
        <taxon>Bacteria</taxon>
        <taxon>Bacillati</taxon>
        <taxon>Actinomycetota</taxon>
        <taxon>Actinomycetes</taxon>
        <taxon>Micrococcales</taxon>
        <taxon>Microbacteriaceae</taxon>
        <taxon>Curtobacterium</taxon>
    </lineage>
</organism>
<evidence type="ECO:0000256" key="1">
    <source>
        <dbReference type="SAM" id="Phobius"/>
    </source>
</evidence>
<evidence type="ECO:0000313" key="2">
    <source>
        <dbReference type="EMBL" id="NUU29733.1"/>
    </source>
</evidence>
<keyword evidence="1" id="KW-0812">Transmembrane</keyword>
<reference evidence="2 3" key="1">
    <citation type="submission" date="2020-05" db="EMBL/GenBank/DDBJ databases">
        <title>Genome Sequencing of Type Strains.</title>
        <authorList>
            <person name="Lemaire J.F."/>
            <person name="Inderbitzin P."/>
            <person name="Gregorio O.A."/>
            <person name="Collins S.B."/>
            <person name="Wespe N."/>
            <person name="Knight-Connoni V."/>
        </authorList>
    </citation>
    <scope>NUCLEOTIDE SEQUENCE [LARGE SCALE GENOMIC DNA]</scope>
    <source>
        <strain evidence="2 3">DSM 20512</strain>
    </source>
</reference>
<sequence>MNRLARTVLDRVRRDDRGLTLVELLIAMGLFAVLLAIVGGTFYSITTATTFAAARDQNGRAASTAMNEVVRKVRSAADNPRLGTSDAPAFAVAGTNTVQFTTLVATGRTAAPQQVRFTVGSSGTLTEQIVPGITTDNAYYTFPGSGTTTTITSSIEVPAAGATPVFEYLQLSGATLTPDPSTGLLSAAQLGQIAFVRVTLRVSSSASTLQNGTTLRNTIGLPNLLDPTGDQS</sequence>
<dbReference type="InterPro" id="IPR012902">
    <property type="entry name" value="N_methyl_site"/>
</dbReference>
<keyword evidence="1" id="KW-0472">Membrane</keyword>
<dbReference type="EMBL" id="JABMCG010000126">
    <property type="protein sequence ID" value="NUU29733.1"/>
    <property type="molecule type" value="Genomic_DNA"/>
</dbReference>
<dbReference type="PROSITE" id="PS00409">
    <property type="entry name" value="PROKAR_NTER_METHYL"/>
    <property type="match status" value="1"/>
</dbReference>
<protein>
    <submittedName>
        <fullName evidence="2">Prepilin-type N-terminal cleavage/methylation domain-containing protein</fullName>
    </submittedName>
</protein>
<proteinExistence type="predicted"/>
<dbReference type="NCBIfam" id="TIGR02532">
    <property type="entry name" value="IV_pilin_GFxxxE"/>
    <property type="match status" value="1"/>
</dbReference>